<accession>A0A6J5KW60</accession>
<sequence>MAHFAKVVDGKVSQVIVAEPEFFETFVDTSPGEWIQTSYNTHGGVHANGGTPLRKNYAGVGYTYDRTRDAFIPPQPFSSWTLNDETCLWDCPVAYPDDGKRYTWDEATTSWVEVV</sequence>
<gene>
    <name evidence="1" type="ORF">UFOVP79_12</name>
</gene>
<name>A0A6J5KW60_9CAUD</name>
<protein>
    <submittedName>
        <fullName evidence="1">Uncharacterized protein</fullName>
    </submittedName>
</protein>
<organism evidence="1">
    <name type="scientific">uncultured Caudovirales phage</name>
    <dbReference type="NCBI Taxonomy" id="2100421"/>
    <lineage>
        <taxon>Viruses</taxon>
        <taxon>Duplodnaviria</taxon>
        <taxon>Heunggongvirae</taxon>
        <taxon>Uroviricota</taxon>
        <taxon>Caudoviricetes</taxon>
        <taxon>Peduoviridae</taxon>
        <taxon>Maltschvirus</taxon>
        <taxon>Maltschvirus maltsch</taxon>
    </lineage>
</organism>
<dbReference type="EMBL" id="LR796207">
    <property type="protein sequence ID" value="CAB4126664.1"/>
    <property type="molecule type" value="Genomic_DNA"/>
</dbReference>
<reference evidence="1" key="1">
    <citation type="submission" date="2020-04" db="EMBL/GenBank/DDBJ databases">
        <authorList>
            <person name="Chiriac C."/>
            <person name="Salcher M."/>
            <person name="Ghai R."/>
            <person name="Kavagutti S V."/>
        </authorList>
    </citation>
    <scope>NUCLEOTIDE SEQUENCE</scope>
</reference>
<evidence type="ECO:0000313" key="1">
    <source>
        <dbReference type="EMBL" id="CAB4126664.1"/>
    </source>
</evidence>
<proteinExistence type="predicted"/>